<sequence length="247" mass="29053">MELWEDISRSKYFALDTQTGCVSECDKYGKTPTRFTPYSSGYRKNLTLRITSPEYTYRIQPKKFDGYFQCPRPVAEVKHKSRIHLSDDISTLPRPVTFLQFSSIYDQTVHAPLHKSSSTLPSVICNERTLTLEKLKQSMIPNIKNEVKTLSDFEEILKKKNKMNLSFKKKDKKPERRKLKGFFMMDIPSSVDLHKKEKEILISTNPVSYTNRLKYDEMDRMYFEKTRKQKLLKEKLSVARDNKNLNA</sequence>
<evidence type="ECO:0000313" key="1">
    <source>
        <dbReference type="EMBL" id="OMJ76230.1"/>
    </source>
</evidence>
<keyword evidence="2" id="KW-1185">Reference proteome</keyword>
<comment type="caution">
    <text evidence="1">The sequence shown here is derived from an EMBL/GenBank/DDBJ whole genome shotgun (WGS) entry which is preliminary data.</text>
</comment>
<accession>A0A1R2BHJ7</accession>
<reference evidence="1 2" key="1">
    <citation type="submission" date="2016-11" db="EMBL/GenBank/DDBJ databases">
        <title>The macronuclear genome of Stentor coeruleus: a giant cell with tiny introns.</title>
        <authorList>
            <person name="Slabodnick M."/>
            <person name="Ruby J.G."/>
            <person name="Reiff S.B."/>
            <person name="Swart E.C."/>
            <person name="Gosai S."/>
            <person name="Prabakaran S."/>
            <person name="Witkowska E."/>
            <person name="Larue G.E."/>
            <person name="Fisher S."/>
            <person name="Freeman R.M."/>
            <person name="Gunawardena J."/>
            <person name="Chu W."/>
            <person name="Stover N.A."/>
            <person name="Gregory B.D."/>
            <person name="Nowacki M."/>
            <person name="Derisi J."/>
            <person name="Roy S.W."/>
            <person name="Marshall W.F."/>
            <person name="Sood P."/>
        </authorList>
    </citation>
    <scope>NUCLEOTIDE SEQUENCE [LARGE SCALE GENOMIC DNA]</scope>
    <source>
        <strain evidence="1">WM001</strain>
    </source>
</reference>
<dbReference type="EMBL" id="MPUH01000643">
    <property type="protein sequence ID" value="OMJ76230.1"/>
    <property type="molecule type" value="Genomic_DNA"/>
</dbReference>
<evidence type="ECO:0008006" key="3">
    <source>
        <dbReference type="Google" id="ProtNLM"/>
    </source>
</evidence>
<dbReference type="Proteomes" id="UP000187209">
    <property type="component" value="Unassembled WGS sequence"/>
</dbReference>
<name>A0A1R2BHJ7_9CILI</name>
<evidence type="ECO:0000313" key="2">
    <source>
        <dbReference type="Proteomes" id="UP000187209"/>
    </source>
</evidence>
<proteinExistence type="predicted"/>
<organism evidence="1 2">
    <name type="scientific">Stentor coeruleus</name>
    <dbReference type="NCBI Taxonomy" id="5963"/>
    <lineage>
        <taxon>Eukaryota</taxon>
        <taxon>Sar</taxon>
        <taxon>Alveolata</taxon>
        <taxon>Ciliophora</taxon>
        <taxon>Postciliodesmatophora</taxon>
        <taxon>Heterotrichea</taxon>
        <taxon>Heterotrichida</taxon>
        <taxon>Stentoridae</taxon>
        <taxon>Stentor</taxon>
    </lineage>
</organism>
<dbReference type="AlphaFoldDB" id="A0A1R2BHJ7"/>
<gene>
    <name evidence="1" type="ORF">SteCoe_24451</name>
</gene>
<protein>
    <recommendedName>
        <fullName evidence="3">Enkurin domain-containing protein</fullName>
    </recommendedName>
</protein>